<dbReference type="GO" id="GO:0008955">
    <property type="term" value="F:peptidoglycan glycosyltransferase activity"/>
    <property type="evidence" value="ECO:0007669"/>
    <property type="project" value="UniProtKB-EC"/>
</dbReference>
<keyword evidence="5" id="KW-0133">Cell shape</keyword>
<dbReference type="SUPFAM" id="SSF53955">
    <property type="entry name" value="Lysozyme-like"/>
    <property type="match status" value="1"/>
</dbReference>
<evidence type="ECO:0000256" key="2">
    <source>
        <dbReference type="ARBA" id="ARBA00022475"/>
    </source>
</evidence>
<keyword evidence="4" id="KW-0808">Transferase</keyword>
<protein>
    <recommendedName>
        <fullName evidence="9">peptidoglycan glycosyltransferase</fullName>
        <ecNumber evidence="9">2.4.99.28</ecNumber>
    </recommendedName>
</protein>
<dbReference type="AlphaFoldDB" id="A0A2M8Q6G1"/>
<feature type="non-terminal residue" evidence="12">
    <location>
        <position position="111"/>
    </location>
</feature>
<evidence type="ECO:0000256" key="1">
    <source>
        <dbReference type="ARBA" id="ARBA00004236"/>
    </source>
</evidence>
<feature type="domain" description="Glycosyl transferase family 51" evidence="11">
    <location>
        <begin position="1"/>
        <end position="111"/>
    </location>
</feature>
<dbReference type="InterPro" id="IPR050396">
    <property type="entry name" value="Glycosyltr_51/Transpeptidase"/>
</dbReference>
<dbReference type="InterPro" id="IPR036950">
    <property type="entry name" value="PBP_transglycosylase"/>
</dbReference>
<evidence type="ECO:0000313" key="12">
    <source>
        <dbReference type="EMBL" id="PJF45370.1"/>
    </source>
</evidence>
<proteinExistence type="predicted"/>
<evidence type="ECO:0000313" key="13">
    <source>
        <dbReference type="Proteomes" id="UP000230790"/>
    </source>
</evidence>
<dbReference type="GO" id="GO:0008360">
    <property type="term" value="P:regulation of cell shape"/>
    <property type="evidence" value="ECO:0007669"/>
    <property type="project" value="UniProtKB-KW"/>
</dbReference>
<name>A0A2M8Q6G1_9CHLR</name>
<dbReference type="GO" id="GO:0071555">
    <property type="term" value="P:cell wall organization"/>
    <property type="evidence" value="ECO:0007669"/>
    <property type="project" value="UniProtKB-KW"/>
</dbReference>
<dbReference type="InterPro" id="IPR023346">
    <property type="entry name" value="Lysozyme-like_dom_sf"/>
</dbReference>
<gene>
    <name evidence="12" type="ORF">CUN48_19230</name>
</gene>
<evidence type="ECO:0000256" key="3">
    <source>
        <dbReference type="ARBA" id="ARBA00022676"/>
    </source>
</evidence>
<keyword evidence="8" id="KW-0961">Cell wall biogenesis/degradation</keyword>
<evidence type="ECO:0000256" key="7">
    <source>
        <dbReference type="ARBA" id="ARBA00023136"/>
    </source>
</evidence>
<reference evidence="12 13" key="1">
    <citation type="submission" date="2017-11" db="EMBL/GenBank/DDBJ databases">
        <title>Evolution of Phototrophy in the Chloroflexi Phylum Driven by Horizontal Gene Transfer.</title>
        <authorList>
            <person name="Ward L.M."/>
            <person name="Hemp J."/>
            <person name="Shih P.M."/>
            <person name="Mcglynn S.E."/>
            <person name="Fischer W."/>
        </authorList>
    </citation>
    <scope>NUCLEOTIDE SEQUENCE [LARGE SCALE GENOMIC DNA]</scope>
    <source>
        <strain evidence="12">JP3_7</strain>
    </source>
</reference>
<evidence type="ECO:0000256" key="5">
    <source>
        <dbReference type="ARBA" id="ARBA00022960"/>
    </source>
</evidence>
<dbReference type="Proteomes" id="UP000230790">
    <property type="component" value="Unassembled WGS sequence"/>
</dbReference>
<dbReference type="GO" id="GO:0005886">
    <property type="term" value="C:plasma membrane"/>
    <property type="evidence" value="ECO:0007669"/>
    <property type="project" value="UniProtKB-SubCell"/>
</dbReference>
<dbReference type="GO" id="GO:0030288">
    <property type="term" value="C:outer membrane-bounded periplasmic space"/>
    <property type="evidence" value="ECO:0007669"/>
    <property type="project" value="TreeGrafter"/>
</dbReference>
<dbReference type="PANTHER" id="PTHR32282:SF11">
    <property type="entry name" value="PENICILLIN-BINDING PROTEIN 1B"/>
    <property type="match status" value="1"/>
</dbReference>
<keyword evidence="2" id="KW-1003">Cell membrane</keyword>
<organism evidence="12 13">
    <name type="scientific">Candidatus Thermofonsia Clade 3 bacterium</name>
    <dbReference type="NCBI Taxonomy" id="2364212"/>
    <lineage>
        <taxon>Bacteria</taxon>
        <taxon>Bacillati</taxon>
        <taxon>Chloroflexota</taxon>
        <taxon>Candidatus Thermofontia</taxon>
        <taxon>Candidatus Thermofonsia Clade 3</taxon>
    </lineage>
</organism>
<comment type="catalytic activity">
    <reaction evidence="10">
        <text>[GlcNAc-(1-&gt;4)-Mur2Ac(oyl-L-Ala-gamma-D-Glu-L-Lys-D-Ala-D-Ala)](n)-di-trans,octa-cis-undecaprenyl diphosphate + beta-D-GlcNAc-(1-&gt;4)-Mur2Ac(oyl-L-Ala-gamma-D-Glu-L-Lys-D-Ala-D-Ala)-di-trans,octa-cis-undecaprenyl diphosphate = [GlcNAc-(1-&gt;4)-Mur2Ac(oyl-L-Ala-gamma-D-Glu-L-Lys-D-Ala-D-Ala)](n+1)-di-trans,octa-cis-undecaprenyl diphosphate + di-trans,octa-cis-undecaprenyl diphosphate + H(+)</text>
        <dbReference type="Rhea" id="RHEA:23708"/>
        <dbReference type="Rhea" id="RHEA-COMP:9602"/>
        <dbReference type="Rhea" id="RHEA-COMP:9603"/>
        <dbReference type="ChEBI" id="CHEBI:15378"/>
        <dbReference type="ChEBI" id="CHEBI:58405"/>
        <dbReference type="ChEBI" id="CHEBI:60033"/>
        <dbReference type="ChEBI" id="CHEBI:78435"/>
        <dbReference type="EC" id="2.4.99.28"/>
    </reaction>
</comment>
<dbReference type="EC" id="2.4.99.28" evidence="9"/>
<dbReference type="EMBL" id="PGTN01001161">
    <property type="protein sequence ID" value="PJF45370.1"/>
    <property type="molecule type" value="Genomic_DNA"/>
</dbReference>
<evidence type="ECO:0000256" key="6">
    <source>
        <dbReference type="ARBA" id="ARBA00022984"/>
    </source>
</evidence>
<keyword evidence="3" id="KW-0328">Glycosyltransferase</keyword>
<evidence type="ECO:0000256" key="10">
    <source>
        <dbReference type="ARBA" id="ARBA00049902"/>
    </source>
</evidence>
<dbReference type="Gene3D" id="1.10.3810.10">
    <property type="entry name" value="Biosynthetic peptidoglycan transglycosylase-like"/>
    <property type="match status" value="1"/>
</dbReference>
<evidence type="ECO:0000256" key="9">
    <source>
        <dbReference type="ARBA" id="ARBA00044770"/>
    </source>
</evidence>
<dbReference type="InterPro" id="IPR001264">
    <property type="entry name" value="Glyco_trans_51"/>
</dbReference>
<sequence>YNHPGVDPVALLRAVYYAFQEGDVVAGGSTITQQLVKRVLLSPERTVTRKIKEAILAAEITRRYDKDEILELYLNEVYYGNLAYGIDAAAETYFGKDAADLTLAEAALLAG</sequence>
<keyword evidence="7" id="KW-0472">Membrane</keyword>
<dbReference type="Pfam" id="PF00912">
    <property type="entry name" value="Transgly"/>
    <property type="match status" value="1"/>
</dbReference>
<comment type="caution">
    <text evidence="12">The sequence shown here is derived from an EMBL/GenBank/DDBJ whole genome shotgun (WGS) entry which is preliminary data.</text>
</comment>
<evidence type="ECO:0000256" key="8">
    <source>
        <dbReference type="ARBA" id="ARBA00023316"/>
    </source>
</evidence>
<dbReference type="GO" id="GO:0009252">
    <property type="term" value="P:peptidoglycan biosynthetic process"/>
    <property type="evidence" value="ECO:0007669"/>
    <property type="project" value="UniProtKB-KW"/>
</dbReference>
<evidence type="ECO:0000256" key="4">
    <source>
        <dbReference type="ARBA" id="ARBA00022679"/>
    </source>
</evidence>
<accession>A0A2M8Q6G1</accession>
<dbReference type="PANTHER" id="PTHR32282">
    <property type="entry name" value="BINDING PROTEIN TRANSPEPTIDASE, PUTATIVE-RELATED"/>
    <property type="match status" value="1"/>
</dbReference>
<evidence type="ECO:0000259" key="11">
    <source>
        <dbReference type="Pfam" id="PF00912"/>
    </source>
</evidence>
<comment type="subcellular location">
    <subcellularLocation>
        <location evidence="1">Cell membrane</location>
    </subcellularLocation>
</comment>
<feature type="non-terminal residue" evidence="12">
    <location>
        <position position="1"/>
    </location>
</feature>
<keyword evidence="6" id="KW-0573">Peptidoglycan synthesis</keyword>